<dbReference type="GO" id="GO:0007098">
    <property type="term" value="P:centrosome cycle"/>
    <property type="evidence" value="ECO:0007669"/>
    <property type="project" value="InterPro"/>
</dbReference>
<dbReference type="Proteomes" id="UP000594262">
    <property type="component" value="Unplaced"/>
</dbReference>
<name>A0A7M5X613_9CNID</name>
<feature type="region of interest" description="Disordered" evidence="1">
    <location>
        <begin position="108"/>
        <end position="151"/>
    </location>
</feature>
<dbReference type="GeneID" id="136814959"/>
<organism evidence="2 3">
    <name type="scientific">Clytia hemisphaerica</name>
    <dbReference type="NCBI Taxonomy" id="252671"/>
    <lineage>
        <taxon>Eukaryota</taxon>
        <taxon>Metazoa</taxon>
        <taxon>Cnidaria</taxon>
        <taxon>Hydrozoa</taxon>
        <taxon>Hydroidolina</taxon>
        <taxon>Leptothecata</taxon>
        <taxon>Obeliida</taxon>
        <taxon>Clytiidae</taxon>
        <taxon>Clytia</taxon>
    </lineage>
</organism>
<dbReference type="EnsemblMetazoa" id="CLYHEMT018512.1">
    <property type="protein sequence ID" value="CLYHEMP018512.1"/>
    <property type="gene ID" value="CLYHEMG018512"/>
</dbReference>
<feature type="region of interest" description="Disordered" evidence="1">
    <location>
        <begin position="327"/>
        <end position="352"/>
    </location>
</feature>
<dbReference type="InterPro" id="IPR031887">
    <property type="entry name" value="SDCCAG8"/>
</dbReference>
<dbReference type="PANTHER" id="PTHR34343">
    <property type="entry name" value="SEROLOGICALLY DEFINED COLON CANCER ANTIGEN 8"/>
    <property type="match status" value="1"/>
</dbReference>
<dbReference type="GO" id="GO:0005814">
    <property type="term" value="C:centriole"/>
    <property type="evidence" value="ECO:0007669"/>
    <property type="project" value="TreeGrafter"/>
</dbReference>
<dbReference type="AlphaFoldDB" id="A0A7M5X613"/>
<accession>A0A7M5X613</accession>
<keyword evidence="3" id="KW-1185">Reference proteome</keyword>
<evidence type="ECO:0000313" key="2">
    <source>
        <dbReference type="EnsemblMetazoa" id="CLYHEMP018512.1"/>
    </source>
</evidence>
<dbReference type="RefSeq" id="XP_066927485.1">
    <property type="nucleotide sequence ID" value="XM_067071384.1"/>
</dbReference>
<evidence type="ECO:0000256" key="1">
    <source>
        <dbReference type="SAM" id="MobiDB-lite"/>
    </source>
</evidence>
<protein>
    <submittedName>
        <fullName evidence="2">Uncharacterized protein</fullName>
    </submittedName>
</protein>
<evidence type="ECO:0000313" key="3">
    <source>
        <dbReference type="Proteomes" id="UP000594262"/>
    </source>
</evidence>
<dbReference type="Pfam" id="PF15964">
    <property type="entry name" value="CCCAP"/>
    <property type="match status" value="1"/>
</dbReference>
<dbReference type="GO" id="GO:0001764">
    <property type="term" value="P:neuron migration"/>
    <property type="evidence" value="ECO:0007669"/>
    <property type="project" value="TreeGrafter"/>
</dbReference>
<dbReference type="GO" id="GO:0035148">
    <property type="term" value="P:tube formation"/>
    <property type="evidence" value="ECO:0007669"/>
    <property type="project" value="TreeGrafter"/>
</dbReference>
<sequence>MASNEKDWKSKPSEEVLKLKKLLLREEERKRTNLLQSISERSQELSNINVPTTSTLEPLLSNQSSVEYQLQQQVQFYQDALSNLQTRSNLIAEENAKLYERMRESILKEPQFSSSDEATESTQEEKSSTLSDGEEVAPYKQNTKTTKKERLMKTKQELRLEKSKKHQHDEIEELSLLGDEMEKLKELQDAKTQHLESLLNTARRQVDEKEKIISNLKSEMNYYKMPVKEDPNSVVNLPMTKSLPNSIPGTKLVQRLTRECQDLAESLEKQQKQVEAGNQREVVAYEQVKKSCDLVEQVQLEKQELLGQVLQLKKDLAEYKEKYADMQKKHEEHQATFNKRTKDQLQSSNKELSQKVEEQALKLAGLQNELEKVTRSKVELKRELDQHQLKILCQETETNALMDETRRDTLEVMKSKSLLEQEMNQVRLDCRNKEKKKQQEIEHLKIELNETKRRLQSTEESVNELQNDILQQTNNSNTIEQKFHREQIQRQLDQSSYEEQKRRMVLESGKREQELLQLIQLNEERAAQSQDELSQIMENQAEIVQRFKEECLTLKDKLISEKQLRGQKVSELQSKSKRFLGTIQELKMINSQKDKQITERNEQLCIFQEECADYKDQVIALMNKQNIILRDRNLLTKEIEMLKSQLKSFKFETP</sequence>
<dbReference type="OrthoDB" id="5974745at2759"/>
<proteinExistence type="predicted"/>
<reference evidence="2" key="1">
    <citation type="submission" date="2021-01" db="UniProtKB">
        <authorList>
            <consortium name="EnsemblMetazoa"/>
        </authorList>
    </citation>
    <scope>IDENTIFICATION</scope>
</reference>
<dbReference type="GO" id="GO:0005813">
    <property type="term" value="C:centrosome"/>
    <property type="evidence" value="ECO:0007669"/>
    <property type="project" value="InterPro"/>
</dbReference>
<dbReference type="GO" id="GO:0030010">
    <property type="term" value="P:establishment of cell polarity"/>
    <property type="evidence" value="ECO:0007669"/>
    <property type="project" value="TreeGrafter"/>
</dbReference>
<dbReference type="PANTHER" id="PTHR34343:SF1">
    <property type="entry name" value="SEROLOGICALLY DEFINED COLON CANCER ANTIGEN 8"/>
    <property type="match status" value="1"/>
</dbReference>